<evidence type="ECO:0000313" key="2">
    <source>
        <dbReference type="EMBL" id="MBB5109848.1"/>
    </source>
</evidence>
<reference evidence="2 3" key="1">
    <citation type="submission" date="2020-08" db="EMBL/GenBank/DDBJ databases">
        <title>Genomic Encyclopedia of Type Strains, Phase III (KMG-III): the genomes of soil and plant-associated and newly described type strains.</title>
        <authorList>
            <person name="Whitman W."/>
        </authorList>
    </citation>
    <scope>NUCLEOTIDE SEQUENCE [LARGE SCALE GENOMIC DNA]</scope>
    <source>
        <strain evidence="2 3">CECT 3146</strain>
    </source>
</reference>
<organism evidence="2 3">
    <name type="scientific">Streptomyces spectabilis</name>
    <dbReference type="NCBI Taxonomy" id="68270"/>
    <lineage>
        <taxon>Bacteria</taxon>
        <taxon>Bacillati</taxon>
        <taxon>Actinomycetota</taxon>
        <taxon>Actinomycetes</taxon>
        <taxon>Kitasatosporales</taxon>
        <taxon>Streptomycetaceae</taxon>
        <taxon>Streptomyces</taxon>
    </lineage>
</organism>
<sequence>MFLTDEQRHSYGTFTQVPDDGQLAGYFLLDRDAWRRAMACRGRARSSATGSSWAPYGFWVSSWTTPNTPAEVVEYVADQLGHCPSVLAGYGAERTRWDHRNGHQGRLRLPGSEGRRLVEAGPLAVGPVLVGQ</sequence>
<feature type="domain" description="DUF4158" evidence="1">
    <location>
        <begin position="2"/>
        <end position="101"/>
    </location>
</feature>
<evidence type="ECO:0000259" key="1">
    <source>
        <dbReference type="Pfam" id="PF13700"/>
    </source>
</evidence>
<evidence type="ECO:0000313" key="3">
    <source>
        <dbReference type="Proteomes" id="UP000549009"/>
    </source>
</evidence>
<proteinExistence type="predicted"/>
<dbReference type="InterPro" id="IPR025296">
    <property type="entry name" value="DUF4158"/>
</dbReference>
<dbReference type="Proteomes" id="UP000549009">
    <property type="component" value="Unassembled WGS sequence"/>
</dbReference>
<dbReference type="EMBL" id="JACHJD010000042">
    <property type="protein sequence ID" value="MBB5109848.1"/>
    <property type="molecule type" value="Genomic_DNA"/>
</dbReference>
<protein>
    <recommendedName>
        <fullName evidence="1">DUF4158 domain-containing protein</fullName>
    </recommendedName>
</protein>
<dbReference type="AlphaFoldDB" id="A0A7W8B3W9"/>
<accession>A0A7W8B3W9</accession>
<gene>
    <name evidence="2" type="ORF">FHS40_008978</name>
</gene>
<keyword evidence="3" id="KW-1185">Reference proteome</keyword>
<name>A0A7W8B3W9_STRST</name>
<dbReference type="Pfam" id="PF13700">
    <property type="entry name" value="DUF4158"/>
    <property type="match status" value="1"/>
</dbReference>
<comment type="caution">
    <text evidence="2">The sequence shown here is derived from an EMBL/GenBank/DDBJ whole genome shotgun (WGS) entry which is preliminary data.</text>
</comment>
<dbReference type="RefSeq" id="WP_229879979.1">
    <property type="nucleotide sequence ID" value="NZ_BMSQ01000051.1"/>
</dbReference>